<protein>
    <submittedName>
        <fullName evidence="1">Uncharacterized protein</fullName>
    </submittedName>
</protein>
<dbReference type="KEGG" id="aha:AHA_0911"/>
<name>A0KGQ8_AERHH</name>
<evidence type="ECO:0000313" key="2">
    <source>
        <dbReference type="Proteomes" id="UP000000756"/>
    </source>
</evidence>
<evidence type="ECO:0000313" key="1">
    <source>
        <dbReference type="EMBL" id="ABK39769.1"/>
    </source>
</evidence>
<reference evidence="1 2" key="1">
    <citation type="journal article" date="2006" name="J. Bacteriol.">
        <title>Genome sequence of Aeromonas hydrophila ATCC 7966T: jack of all trades.</title>
        <authorList>
            <person name="Seshadri R."/>
            <person name="Joseph S.W."/>
            <person name="Chopra A.K."/>
            <person name="Sha J."/>
            <person name="Shaw J."/>
            <person name="Graf J."/>
            <person name="Haft D."/>
            <person name="Wu M."/>
            <person name="Ren Q."/>
            <person name="Rosovitz M.J."/>
            <person name="Madupu R."/>
            <person name="Tallon L."/>
            <person name="Kim M."/>
            <person name="Jin S."/>
            <person name="Vuong H."/>
            <person name="Stine O.C."/>
            <person name="Ali A."/>
            <person name="Horneman A.J."/>
            <person name="Heidelberg J.F."/>
        </authorList>
    </citation>
    <scope>NUCLEOTIDE SEQUENCE [LARGE SCALE GENOMIC DNA]</scope>
    <source>
        <strain evidence="2">ATCC 7966 / DSM 30187 / BCRC 13018 / CCUG 14551 / JCM 1027 / KCTC 2358 / NCIMB 9240 / NCTC 8049</strain>
    </source>
</reference>
<dbReference type="EnsemblBacteria" id="ABK39769">
    <property type="protein sequence ID" value="ABK39769"/>
    <property type="gene ID" value="AHA_0911"/>
</dbReference>
<gene>
    <name evidence="1" type="ordered locus">AHA_0911</name>
</gene>
<dbReference type="Proteomes" id="UP000000756">
    <property type="component" value="Chromosome"/>
</dbReference>
<accession>A0KGQ8</accession>
<sequence length="34" mass="3912">MQTTMARSTLFLLVSLLNQETGSSFDHQSFHRLD</sequence>
<dbReference type="HOGENOM" id="CLU_3371582_0_0_6"/>
<proteinExistence type="predicted"/>
<organism evidence="1 2">
    <name type="scientific">Aeromonas hydrophila subsp. hydrophila (strain ATCC 7966 / DSM 30187 / BCRC 13018 / CCUG 14551 / JCM 1027 / KCTC 2358 / NCIMB 9240 / NCTC 8049)</name>
    <dbReference type="NCBI Taxonomy" id="380703"/>
    <lineage>
        <taxon>Bacteria</taxon>
        <taxon>Pseudomonadati</taxon>
        <taxon>Pseudomonadota</taxon>
        <taxon>Gammaproteobacteria</taxon>
        <taxon>Aeromonadales</taxon>
        <taxon>Aeromonadaceae</taxon>
        <taxon>Aeromonas</taxon>
    </lineage>
</organism>
<dbReference type="STRING" id="380703.AHA_0911"/>
<dbReference type="AlphaFoldDB" id="A0KGQ8"/>
<keyword evidence="2" id="KW-1185">Reference proteome</keyword>
<dbReference type="EMBL" id="CP000462">
    <property type="protein sequence ID" value="ABK39769.1"/>
    <property type="molecule type" value="Genomic_DNA"/>
</dbReference>